<organism evidence="8 9">
    <name type="scientific">Crucibulum laeve</name>
    <dbReference type="NCBI Taxonomy" id="68775"/>
    <lineage>
        <taxon>Eukaryota</taxon>
        <taxon>Fungi</taxon>
        <taxon>Dikarya</taxon>
        <taxon>Basidiomycota</taxon>
        <taxon>Agaricomycotina</taxon>
        <taxon>Agaricomycetes</taxon>
        <taxon>Agaricomycetidae</taxon>
        <taxon>Agaricales</taxon>
        <taxon>Agaricineae</taxon>
        <taxon>Nidulariaceae</taxon>
        <taxon>Crucibulum</taxon>
    </lineage>
</organism>
<dbReference type="InterPro" id="IPR011011">
    <property type="entry name" value="Znf_FYVE_PHD"/>
</dbReference>
<keyword evidence="9" id="KW-1185">Reference proteome</keyword>
<dbReference type="Proteomes" id="UP000308652">
    <property type="component" value="Unassembled WGS sequence"/>
</dbReference>
<dbReference type="EMBL" id="ML213636">
    <property type="protein sequence ID" value="TFK34120.1"/>
    <property type="molecule type" value="Genomic_DNA"/>
</dbReference>
<feature type="region of interest" description="Disordered" evidence="5">
    <location>
        <begin position="1401"/>
        <end position="1443"/>
    </location>
</feature>
<reference evidence="8 9" key="1">
    <citation type="journal article" date="2019" name="Nat. Ecol. Evol.">
        <title>Megaphylogeny resolves global patterns of mushroom evolution.</title>
        <authorList>
            <person name="Varga T."/>
            <person name="Krizsan K."/>
            <person name="Foldi C."/>
            <person name="Dima B."/>
            <person name="Sanchez-Garcia M."/>
            <person name="Sanchez-Ramirez S."/>
            <person name="Szollosi G.J."/>
            <person name="Szarkandi J.G."/>
            <person name="Papp V."/>
            <person name="Albert L."/>
            <person name="Andreopoulos W."/>
            <person name="Angelini C."/>
            <person name="Antonin V."/>
            <person name="Barry K.W."/>
            <person name="Bougher N.L."/>
            <person name="Buchanan P."/>
            <person name="Buyck B."/>
            <person name="Bense V."/>
            <person name="Catcheside P."/>
            <person name="Chovatia M."/>
            <person name="Cooper J."/>
            <person name="Damon W."/>
            <person name="Desjardin D."/>
            <person name="Finy P."/>
            <person name="Geml J."/>
            <person name="Haridas S."/>
            <person name="Hughes K."/>
            <person name="Justo A."/>
            <person name="Karasinski D."/>
            <person name="Kautmanova I."/>
            <person name="Kiss B."/>
            <person name="Kocsube S."/>
            <person name="Kotiranta H."/>
            <person name="LaButti K.M."/>
            <person name="Lechner B.E."/>
            <person name="Liimatainen K."/>
            <person name="Lipzen A."/>
            <person name="Lukacs Z."/>
            <person name="Mihaltcheva S."/>
            <person name="Morgado L.N."/>
            <person name="Niskanen T."/>
            <person name="Noordeloos M.E."/>
            <person name="Ohm R.A."/>
            <person name="Ortiz-Santana B."/>
            <person name="Ovrebo C."/>
            <person name="Racz N."/>
            <person name="Riley R."/>
            <person name="Savchenko A."/>
            <person name="Shiryaev A."/>
            <person name="Soop K."/>
            <person name="Spirin V."/>
            <person name="Szebenyi C."/>
            <person name="Tomsovsky M."/>
            <person name="Tulloss R.E."/>
            <person name="Uehling J."/>
            <person name="Grigoriev I.V."/>
            <person name="Vagvolgyi C."/>
            <person name="Papp T."/>
            <person name="Martin F.M."/>
            <person name="Miettinen O."/>
            <person name="Hibbett D.S."/>
            <person name="Nagy L.G."/>
        </authorList>
    </citation>
    <scope>NUCLEOTIDE SEQUENCE [LARGE SCALE GENOMIC DNA]</scope>
    <source>
        <strain evidence="8 9">CBS 166.37</strain>
    </source>
</reference>
<dbReference type="InterPro" id="IPR013083">
    <property type="entry name" value="Znf_RING/FYVE/PHD"/>
</dbReference>
<dbReference type="PROSITE" id="PS50006">
    <property type="entry name" value="FHA_DOMAIN"/>
    <property type="match status" value="1"/>
</dbReference>
<evidence type="ECO:0000256" key="5">
    <source>
        <dbReference type="SAM" id="MobiDB-lite"/>
    </source>
</evidence>
<keyword evidence="1" id="KW-0479">Metal-binding</keyword>
<accession>A0A5C3LML7</accession>
<evidence type="ECO:0000256" key="2">
    <source>
        <dbReference type="ARBA" id="ARBA00022771"/>
    </source>
</evidence>
<evidence type="ECO:0000256" key="4">
    <source>
        <dbReference type="PROSITE-ProRule" id="PRU00146"/>
    </source>
</evidence>
<evidence type="ECO:0000256" key="1">
    <source>
        <dbReference type="ARBA" id="ARBA00022723"/>
    </source>
</evidence>
<feature type="domain" description="FHA" evidence="6">
    <location>
        <begin position="406"/>
        <end position="463"/>
    </location>
</feature>
<protein>
    <recommendedName>
        <fullName evidence="10">PHD-type domain-containing protein</fullName>
    </recommendedName>
</protein>
<feature type="compositionally biased region" description="Basic residues" evidence="5">
    <location>
        <begin position="1431"/>
        <end position="1443"/>
    </location>
</feature>
<evidence type="ECO:0000313" key="8">
    <source>
        <dbReference type="EMBL" id="TFK34120.1"/>
    </source>
</evidence>
<keyword evidence="3" id="KW-0862">Zinc</keyword>
<evidence type="ECO:0000313" key="9">
    <source>
        <dbReference type="Proteomes" id="UP000308652"/>
    </source>
</evidence>
<gene>
    <name evidence="8" type="ORF">BDQ12DRAFT_764274</name>
</gene>
<feature type="compositionally biased region" description="Basic and acidic residues" evidence="5">
    <location>
        <begin position="588"/>
        <end position="600"/>
    </location>
</feature>
<feature type="non-terminal residue" evidence="8">
    <location>
        <position position="1"/>
    </location>
</feature>
<dbReference type="InterPro" id="IPR000253">
    <property type="entry name" value="FHA_dom"/>
</dbReference>
<evidence type="ECO:0008006" key="10">
    <source>
        <dbReference type="Google" id="ProtNLM"/>
    </source>
</evidence>
<name>A0A5C3LML7_9AGAR</name>
<evidence type="ECO:0000259" key="7">
    <source>
        <dbReference type="PROSITE" id="PS50016"/>
    </source>
</evidence>
<dbReference type="STRING" id="68775.A0A5C3LML7"/>
<dbReference type="GO" id="GO:0008270">
    <property type="term" value="F:zinc ion binding"/>
    <property type="evidence" value="ECO:0007669"/>
    <property type="project" value="UniProtKB-KW"/>
</dbReference>
<keyword evidence="2 4" id="KW-0863">Zinc-finger</keyword>
<dbReference type="Gene3D" id="3.30.40.10">
    <property type="entry name" value="Zinc/RING finger domain, C3HC4 (zinc finger)"/>
    <property type="match status" value="1"/>
</dbReference>
<dbReference type="PROSITE" id="PS50016">
    <property type="entry name" value="ZF_PHD_2"/>
    <property type="match status" value="1"/>
</dbReference>
<dbReference type="SUPFAM" id="SSF57903">
    <property type="entry name" value="FYVE/PHD zinc finger"/>
    <property type="match status" value="1"/>
</dbReference>
<proteinExistence type="predicted"/>
<evidence type="ECO:0000256" key="3">
    <source>
        <dbReference type="ARBA" id="ARBA00022833"/>
    </source>
</evidence>
<dbReference type="OrthoDB" id="3056903at2759"/>
<dbReference type="InterPro" id="IPR019787">
    <property type="entry name" value="Znf_PHD-finger"/>
</dbReference>
<evidence type="ECO:0000259" key="6">
    <source>
        <dbReference type="PROSITE" id="PS50006"/>
    </source>
</evidence>
<sequence>EEKILYTRTSDGQYIPLASSATTQIPKPLPDTTKCTSTKDVIINSDTWDGWPDGIFDQDFTFKQMEETSNLRVHWAVGTSGGDRKGSEHSIDWEGGKRTSRKCLGVIECDNPTCQIITRPHVKSQHIASQLEKSCRCGAKLFRQECNVPSHLWTWSGGVHYSNKGHHTHHRPTHLLHLFPREKYQFEELVKSHPTSGPLQLIVGVPGLDGPGDSAADISEVLLNAHRVSKERQKIKRGGNSQTIDGLIAAFAKFDSDHPNFVLQSTFGAETVISVQTSFMRSQMVKKERLDGAINGLVNDAAHGWWTERNSLLMLSSTYCPVLQCWVPGIMTYTNGASGAHFQHHFFALMLSIAQEAESRNIPVMDELFAGMMDFSEAEQSGFVRGFITFWMQRAENIRTRQELQVKAERLLKGCREHYRAGVTRVSRMHAAVPPDMENEFKKRVLALLDLADSGEFLTQARLIVRDFPNLKAWMEWWMRPSHAQMLFESERKMDINLWKSIPMTNNPEESMHWKLYSACGHNHLFLEGMYSLYKVAIYYERLYDASAKGQLIRYGKAEHWKVIAEKSGHSKPSRSDNPENKKRKKNDGRPPDTVKELIKTGKKKKQATEKPASDGQVVLGPPAYQWNLSPIFAPLPPDSGFRQIYAHLRDRNMLDSKEPNITQMLGHQRDGLRKMLVGKKIIKRTSSFESLWVWFYELMAQDDAKTSYRPIALFEVLFSEIRTCSGFIGTGGCHIEIPNPLMRRRIHQIGIDAHEEFNGSFSDYFADMISIEKKSTPAVACWHIHEGATICSGTRKDYRFLVTSLPILYSVEIASEAKPSLIWDFPATLVLDTKTAAKNSGLIYDLVGYALTNLGRDHWTARFASNNKMKIFTYDGMENNSFSIQEPNATFNTHMLGVDMSLPTGFSIYQVFYILRGGVKAQDLFFKSRTKTLSKRFNIGFSEKSLDKLSTVTYNAAGFVRMHPKDRFWLRSPHSAPTTEYISTDAPQQTANASDFEPESEEEMLLKPTAISLLPPPPPSKKSLPDSLFNLNCRCGTAGDGNMLYDPKVHGEAIQCDECKDWSHIACQREGRASNLGKKDSFICDHCNVSHLLRTRRQPERGSKKKQMEERTRIKKPLEDRLWSGRGALALNGEYWYPVHLIHKELDQWNVRWWRDNIFLNNDILPGQTSLVKVADLVDSLWMDRKTRRKIQLGKWKHAHEVDTVEDILADPSSIPYSKCVDEILSPHRLVLKKLLTPDSIDKPEQAIPAKKFLKKAKKSPTTTKIPYVGSLSVIERAQISNWFEHHIMDNNKKLRRFWLGLLPIAHAHTIYISAHLQPNPKYQSLNEEERLEEAWKFQLSAVPSLDTDVDVERESLERLEEEMFEVSVRAGVAGNYQWGLDAGQHQDWNPYCDLPEHWNHGDREGSDGELEYGPDFITNPPLPPIEKKTRPKPRPKGGKMK</sequence>
<feature type="domain" description="PHD-type" evidence="7">
    <location>
        <begin position="1031"/>
        <end position="1091"/>
    </location>
</feature>
<feature type="compositionally biased region" description="Basic and acidic residues" evidence="5">
    <location>
        <begin position="566"/>
        <end position="581"/>
    </location>
</feature>
<feature type="region of interest" description="Disordered" evidence="5">
    <location>
        <begin position="566"/>
        <end position="617"/>
    </location>
</feature>